<dbReference type="PANTHER" id="PTHR43420">
    <property type="entry name" value="ACETYLTRANSFERASE"/>
    <property type="match status" value="1"/>
</dbReference>
<feature type="domain" description="N-acetyltransferase" evidence="3">
    <location>
        <begin position="4"/>
        <end position="147"/>
    </location>
</feature>
<evidence type="ECO:0000256" key="1">
    <source>
        <dbReference type="ARBA" id="ARBA00022679"/>
    </source>
</evidence>
<name>A0A3D2X5V9_9FIRM</name>
<dbReference type="PANTHER" id="PTHR43420:SF12">
    <property type="entry name" value="N-ACETYLTRANSFERASE DOMAIN-CONTAINING PROTEIN"/>
    <property type="match status" value="1"/>
</dbReference>
<sequence>MENLVMLEIKKQMIDNCVDVFIESFTKEPWNDVYESREQVVNLFNNHYNNNYFVGYAAMLDDKVVAISIGMKKPWIKGMEYYIDQFCVSYEMQGKGIGSWFIKEIEEDIKKQGMNAIILNTEKGYPSEKFYEKNGFEIIEGVIVFGK</sequence>
<dbReference type="InterPro" id="IPR000182">
    <property type="entry name" value="GNAT_dom"/>
</dbReference>
<dbReference type="CDD" id="cd04301">
    <property type="entry name" value="NAT_SF"/>
    <property type="match status" value="1"/>
</dbReference>
<dbReference type="EMBL" id="DPVV01000201">
    <property type="protein sequence ID" value="HCL01945.1"/>
    <property type="molecule type" value="Genomic_DNA"/>
</dbReference>
<organism evidence="4 5">
    <name type="scientific">Lachnoclostridium phytofermentans</name>
    <dbReference type="NCBI Taxonomy" id="66219"/>
    <lineage>
        <taxon>Bacteria</taxon>
        <taxon>Bacillati</taxon>
        <taxon>Bacillota</taxon>
        <taxon>Clostridia</taxon>
        <taxon>Lachnospirales</taxon>
        <taxon>Lachnospiraceae</taxon>
    </lineage>
</organism>
<keyword evidence="2" id="KW-0012">Acyltransferase</keyword>
<gene>
    <name evidence="4" type="ORF">DHW61_05930</name>
</gene>
<dbReference type="InterPro" id="IPR050680">
    <property type="entry name" value="YpeA/RimI_acetyltransf"/>
</dbReference>
<dbReference type="Pfam" id="PF00583">
    <property type="entry name" value="Acetyltransf_1"/>
    <property type="match status" value="1"/>
</dbReference>
<dbReference type="GO" id="GO:0016747">
    <property type="term" value="F:acyltransferase activity, transferring groups other than amino-acyl groups"/>
    <property type="evidence" value="ECO:0007669"/>
    <property type="project" value="InterPro"/>
</dbReference>
<dbReference type="InterPro" id="IPR016181">
    <property type="entry name" value="Acyl_CoA_acyltransferase"/>
</dbReference>
<accession>A0A3D2X5V9</accession>
<protein>
    <submittedName>
        <fullName evidence="4">GNAT family N-acetyltransferase</fullName>
    </submittedName>
</protein>
<evidence type="ECO:0000256" key="2">
    <source>
        <dbReference type="ARBA" id="ARBA00023315"/>
    </source>
</evidence>
<evidence type="ECO:0000259" key="3">
    <source>
        <dbReference type="PROSITE" id="PS51186"/>
    </source>
</evidence>
<dbReference type="PROSITE" id="PS51186">
    <property type="entry name" value="GNAT"/>
    <property type="match status" value="1"/>
</dbReference>
<reference evidence="4 5" key="1">
    <citation type="journal article" date="2018" name="Nat. Biotechnol.">
        <title>A standardized bacterial taxonomy based on genome phylogeny substantially revises the tree of life.</title>
        <authorList>
            <person name="Parks D.H."/>
            <person name="Chuvochina M."/>
            <person name="Waite D.W."/>
            <person name="Rinke C."/>
            <person name="Skarshewski A."/>
            <person name="Chaumeil P.A."/>
            <person name="Hugenholtz P."/>
        </authorList>
    </citation>
    <scope>NUCLEOTIDE SEQUENCE [LARGE SCALE GENOMIC DNA]</scope>
    <source>
        <strain evidence="4">UBA11728</strain>
    </source>
</reference>
<dbReference type="Proteomes" id="UP000262969">
    <property type="component" value="Unassembled WGS sequence"/>
</dbReference>
<proteinExistence type="predicted"/>
<dbReference type="AlphaFoldDB" id="A0A3D2X5V9"/>
<evidence type="ECO:0000313" key="5">
    <source>
        <dbReference type="Proteomes" id="UP000262969"/>
    </source>
</evidence>
<dbReference type="SUPFAM" id="SSF55729">
    <property type="entry name" value="Acyl-CoA N-acyltransferases (Nat)"/>
    <property type="match status" value="1"/>
</dbReference>
<evidence type="ECO:0000313" key="4">
    <source>
        <dbReference type="EMBL" id="HCL01945.1"/>
    </source>
</evidence>
<comment type="caution">
    <text evidence="4">The sequence shown here is derived from an EMBL/GenBank/DDBJ whole genome shotgun (WGS) entry which is preliminary data.</text>
</comment>
<dbReference type="Gene3D" id="3.40.630.30">
    <property type="match status" value="1"/>
</dbReference>
<keyword evidence="1 4" id="KW-0808">Transferase</keyword>